<evidence type="ECO:0000313" key="1">
    <source>
        <dbReference type="EMBL" id="PTI51594.1"/>
    </source>
</evidence>
<comment type="caution">
    <text evidence="1">The sequence shown here is derived from an EMBL/GenBank/DDBJ whole genome shotgun (WGS) entry which is preliminary data.</text>
</comment>
<reference evidence="1 2" key="1">
    <citation type="journal article" date="2016" name="Front. Microbiol.">
        <title>Comprehensive Phylogenetic Analysis of Bovine Non-aureus Staphylococci Species Based on Whole-Genome Sequencing.</title>
        <authorList>
            <person name="Naushad S."/>
            <person name="Barkema H.W."/>
            <person name="Luby C."/>
            <person name="Condas L.A."/>
            <person name="Nobrega D.B."/>
            <person name="Carson D.A."/>
            <person name="De Buck J."/>
        </authorList>
    </citation>
    <scope>NUCLEOTIDE SEQUENCE [LARGE SCALE GENOMIC DNA]</scope>
    <source>
        <strain evidence="1 2">SNUC 2993</strain>
    </source>
</reference>
<dbReference type="Proteomes" id="UP000240717">
    <property type="component" value="Unassembled WGS sequence"/>
</dbReference>
<evidence type="ECO:0000313" key="2">
    <source>
        <dbReference type="Proteomes" id="UP000240717"/>
    </source>
</evidence>
<name>A0A2T4Q1L4_STAWA</name>
<dbReference type="AlphaFoldDB" id="A0A2T4Q1L4"/>
<sequence length="44" mass="5176">MEKNTFKKAISKLKPKEQACCSVEIEEKEENKKEKDQQKNDNCC</sequence>
<organism evidence="1 2">
    <name type="scientific">Staphylococcus warneri</name>
    <dbReference type="NCBI Taxonomy" id="1292"/>
    <lineage>
        <taxon>Bacteria</taxon>
        <taxon>Bacillati</taxon>
        <taxon>Bacillota</taxon>
        <taxon>Bacilli</taxon>
        <taxon>Bacillales</taxon>
        <taxon>Staphylococcaceae</taxon>
        <taxon>Staphylococcus</taxon>
    </lineage>
</organism>
<accession>A0A2T4Q1L4</accession>
<gene>
    <name evidence="1" type="ORF">BU085_04825</name>
</gene>
<dbReference type="RefSeq" id="WP_002452253.1">
    <property type="nucleotide sequence ID" value="NZ_CP054017.1"/>
</dbReference>
<dbReference type="EMBL" id="PZEV01000011">
    <property type="protein sequence ID" value="PTI51594.1"/>
    <property type="molecule type" value="Genomic_DNA"/>
</dbReference>
<protein>
    <submittedName>
        <fullName evidence="1">Uncharacterized protein</fullName>
    </submittedName>
</protein>
<proteinExistence type="predicted"/>